<dbReference type="EMBL" id="MCFA01000191">
    <property type="protein sequence ID" value="ORX99892.1"/>
    <property type="molecule type" value="Genomic_DNA"/>
</dbReference>
<dbReference type="AlphaFoldDB" id="A0A1Y1YPG3"/>
<dbReference type="InterPro" id="IPR056125">
    <property type="entry name" value="DUF7708"/>
</dbReference>
<dbReference type="OrthoDB" id="61900at2759"/>
<evidence type="ECO:0000313" key="3">
    <source>
        <dbReference type="Proteomes" id="UP000193144"/>
    </source>
</evidence>
<dbReference type="Proteomes" id="UP000193144">
    <property type="component" value="Unassembled WGS sequence"/>
</dbReference>
<evidence type="ECO:0000313" key="2">
    <source>
        <dbReference type="EMBL" id="ORX99892.1"/>
    </source>
</evidence>
<reference evidence="2 3" key="1">
    <citation type="submission" date="2016-07" db="EMBL/GenBank/DDBJ databases">
        <title>Pervasive Adenine N6-methylation of Active Genes in Fungi.</title>
        <authorList>
            <consortium name="DOE Joint Genome Institute"/>
            <person name="Mondo S.J."/>
            <person name="Dannebaum R.O."/>
            <person name="Kuo R.C."/>
            <person name="Labutti K."/>
            <person name="Haridas S."/>
            <person name="Kuo A."/>
            <person name="Salamov A."/>
            <person name="Ahrendt S.R."/>
            <person name="Lipzen A."/>
            <person name="Sullivan W."/>
            <person name="Andreopoulos W.B."/>
            <person name="Clum A."/>
            <person name="Lindquist E."/>
            <person name="Daum C."/>
            <person name="Ramamoorthy G.K."/>
            <person name="Gryganskyi A."/>
            <person name="Culley D."/>
            <person name="Magnuson J.K."/>
            <person name="James T.Y."/>
            <person name="O'Malley M.A."/>
            <person name="Stajich J.E."/>
            <person name="Spatafora J.W."/>
            <person name="Visel A."/>
            <person name="Grigoriev I.V."/>
        </authorList>
    </citation>
    <scope>NUCLEOTIDE SEQUENCE [LARGE SCALE GENOMIC DNA]</scope>
    <source>
        <strain evidence="2 3">CBS 115471</strain>
    </source>
</reference>
<proteinExistence type="predicted"/>
<dbReference type="Pfam" id="PF24809">
    <property type="entry name" value="DUF7708"/>
    <property type="match status" value="1"/>
</dbReference>
<sequence length="515" mass="59371">MVLKNAFANDSILEETYKNAKTTISATIPAEDLAALGFDEECSVKQVQQTLQQCKAKYDSKKISKAYKWLRILSSKVVFYCPVLDVLAQARPEYASLVWGTMKFLFMSVMNHEEVIHQLSKACSYIADVLPRTEMSLILYPTERMMEAVAQLYAKVMEFMLETIKWYRQGKIGHAWAAISRPWSIGLKEHAVVIGEQARRVDKIASLAMKAEVRDTRIQVLEMQELLKSSQQQIYELSEVMKGDFKQILNLALVNRSVQSQVQLDVSSSAQMISNIQLGQILSLPFLTYLPSSGESLSYCESLYRRGLRPPKASVGIAQLRQWAERSGSSFLFPRCGLRLESREVVLEMIKLIRTSNQPLLWVLRYPKFWEKEVTWTDMLRMLVIQAIQVNPSALQKGVNPITVAHLREAASEEDWLAMLDRALVDVTQVYIVIDSELLNHAMAQNRYSTTRLLERMVGRVRCKLKLVVPMACIDKRYIDGNWNRSTWTEVNFSPAYQREVLKRRRRNERIRRRQ</sequence>
<keyword evidence="3" id="KW-1185">Reference proteome</keyword>
<gene>
    <name evidence="2" type="ORF">BCR34DRAFT_606474</name>
</gene>
<name>A0A1Y1YPG3_9PLEO</name>
<protein>
    <recommendedName>
        <fullName evidence="1">DUF7708 domain-containing protein</fullName>
    </recommendedName>
</protein>
<feature type="domain" description="DUF7708" evidence="1">
    <location>
        <begin position="68"/>
        <end position="212"/>
    </location>
</feature>
<organism evidence="2 3">
    <name type="scientific">Clohesyomyces aquaticus</name>
    <dbReference type="NCBI Taxonomy" id="1231657"/>
    <lineage>
        <taxon>Eukaryota</taxon>
        <taxon>Fungi</taxon>
        <taxon>Dikarya</taxon>
        <taxon>Ascomycota</taxon>
        <taxon>Pezizomycotina</taxon>
        <taxon>Dothideomycetes</taxon>
        <taxon>Pleosporomycetidae</taxon>
        <taxon>Pleosporales</taxon>
        <taxon>Lindgomycetaceae</taxon>
        <taxon>Clohesyomyces</taxon>
    </lineage>
</organism>
<accession>A0A1Y1YPG3</accession>
<dbReference type="STRING" id="1231657.A0A1Y1YPG3"/>
<comment type="caution">
    <text evidence="2">The sequence shown here is derived from an EMBL/GenBank/DDBJ whole genome shotgun (WGS) entry which is preliminary data.</text>
</comment>
<evidence type="ECO:0000259" key="1">
    <source>
        <dbReference type="Pfam" id="PF24809"/>
    </source>
</evidence>